<dbReference type="PANTHER" id="PTHR30354:SF11">
    <property type="entry name" value="PERMEASE"/>
    <property type="match status" value="1"/>
</dbReference>
<dbReference type="GO" id="GO:0015128">
    <property type="term" value="F:gluconate transmembrane transporter activity"/>
    <property type="evidence" value="ECO:0007669"/>
    <property type="project" value="InterPro"/>
</dbReference>
<keyword evidence="1" id="KW-1133">Transmembrane helix</keyword>
<keyword evidence="1" id="KW-0472">Membrane</keyword>
<feature type="transmembrane region" description="Helical" evidence="1">
    <location>
        <begin position="297"/>
        <end position="317"/>
    </location>
</feature>
<dbReference type="PANTHER" id="PTHR30354">
    <property type="entry name" value="GNT FAMILY GLUCONATE TRANSPORTER"/>
    <property type="match status" value="1"/>
</dbReference>
<feature type="transmembrane region" description="Helical" evidence="1">
    <location>
        <begin position="414"/>
        <end position="438"/>
    </location>
</feature>
<reference evidence="2" key="1">
    <citation type="submission" date="2012-01" db="EMBL/GenBank/DDBJ databases">
        <title>The Genome Sequence of Treponema denticola OTK.</title>
        <authorList>
            <consortium name="The Broad Institute Genome Sequencing Platform"/>
            <person name="Earl A."/>
            <person name="Ward D."/>
            <person name="Feldgarden M."/>
            <person name="Gevers D."/>
            <person name="Blanton J.M."/>
            <person name="Fenno C.J."/>
            <person name="Baranova O.V."/>
            <person name="Mathney J."/>
            <person name="Dewhirst F.E."/>
            <person name="Izard J."/>
            <person name="Young S.K."/>
            <person name="Zeng Q."/>
            <person name="Gargeya S."/>
            <person name="Fitzgerald M."/>
            <person name="Haas B."/>
            <person name="Abouelleil A."/>
            <person name="Alvarado L."/>
            <person name="Arachchi H.M."/>
            <person name="Berlin A."/>
            <person name="Chapman S.B."/>
            <person name="Gearin G."/>
            <person name="Goldberg J."/>
            <person name="Griggs A."/>
            <person name="Gujja S."/>
            <person name="Hansen M."/>
            <person name="Heiman D."/>
            <person name="Howarth C."/>
            <person name="Larimer J."/>
            <person name="Lui A."/>
            <person name="MacDonald P.J.P."/>
            <person name="McCowen C."/>
            <person name="Montmayeur A."/>
            <person name="Murphy C."/>
            <person name="Neiman D."/>
            <person name="Pearson M."/>
            <person name="Priest M."/>
            <person name="Roberts A."/>
            <person name="Saif S."/>
            <person name="Shea T."/>
            <person name="Sisk P."/>
            <person name="Stolte C."/>
            <person name="Sykes S."/>
            <person name="Wortman J."/>
            <person name="Nusbaum C."/>
            <person name="Birren B."/>
        </authorList>
    </citation>
    <scope>NUCLEOTIDE SEQUENCE [LARGE SCALE GENOMIC DNA]</scope>
    <source>
        <strain evidence="2">OTK</strain>
    </source>
</reference>
<keyword evidence="1" id="KW-0812">Transmembrane</keyword>
<dbReference type="EMBL" id="AGDY01000004">
    <property type="protein sequence ID" value="EMB23825.1"/>
    <property type="molecule type" value="Genomic_DNA"/>
</dbReference>
<feature type="transmembrane region" description="Helical" evidence="1">
    <location>
        <begin position="29"/>
        <end position="46"/>
    </location>
</feature>
<feature type="transmembrane region" description="Helical" evidence="1">
    <location>
        <begin position="141"/>
        <end position="159"/>
    </location>
</feature>
<gene>
    <name evidence="2" type="ORF">HMPREF9723_00963</name>
</gene>
<feature type="transmembrane region" description="Helical" evidence="1">
    <location>
        <begin position="372"/>
        <end position="394"/>
    </location>
</feature>
<accession>A0A0F6MS84</accession>
<name>A0A0F6MS84_TREDN</name>
<organism evidence="2">
    <name type="scientific">Treponema denticola OTK</name>
    <dbReference type="NCBI Taxonomy" id="999434"/>
    <lineage>
        <taxon>Bacteria</taxon>
        <taxon>Pseudomonadati</taxon>
        <taxon>Spirochaetota</taxon>
        <taxon>Spirochaetia</taxon>
        <taxon>Spirochaetales</taxon>
        <taxon>Treponemataceae</taxon>
        <taxon>Treponema</taxon>
    </lineage>
</organism>
<dbReference type="PIRSF" id="PIRSF002746">
    <property type="entry name" value="Gluconate_transporter"/>
    <property type="match status" value="1"/>
</dbReference>
<dbReference type="Pfam" id="PF02447">
    <property type="entry name" value="GntP_permease"/>
    <property type="match status" value="1"/>
</dbReference>
<dbReference type="GO" id="GO:0005886">
    <property type="term" value="C:plasma membrane"/>
    <property type="evidence" value="ECO:0007669"/>
    <property type="project" value="TreeGrafter"/>
</dbReference>
<comment type="caution">
    <text evidence="2">The sequence shown here is derived from an EMBL/GenBank/DDBJ whole genome shotgun (WGS) entry which is preliminary data.</text>
</comment>
<dbReference type="Proteomes" id="UP000011701">
    <property type="component" value="Chromosome"/>
</dbReference>
<feature type="transmembrane region" description="Helical" evidence="1">
    <location>
        <begin position="7"/>
        <end position="23"/>
    </location>
</feature>
<dbReference type="HOGENOM" id="CLU_027949_0_2_12"/>
<feature type="transmembrane region" description="Helical" evidence="1">
    <location>
        <begin position="226"/>
        <end position="245"/>
    </location>
</feature>
<dbReference type="PATRIC" id="fig|999434.4.peg.1003"/>
<sequence length="439" mass="45686">MGVGLRLILALVLGMSLVMLLIMKTKIQAFPALLIAALFVGFISGMPTGEIISELTKGFGGTLSSIGIVIGLGVMMGKVLEVSGAAKKMSLSILNIVGEEKTELVLLISGWVVSIPVFCDSGFVILSELAKEFSRNTKKSMIALGCSLGIGLYLTHHLVPPTPGPLGVAGIVGADVGKLILWGGLISIIAIPILVIYVKYITKKFNPIIPDLSDEAKKFVSEQNNLPNAFLSFMPILIPVVLILVNTVSKSLGIEYSLISTFGNPVVAVLIGLILSIYTLTTTVSKKDVIKTLENSLSDAGLILCITGAGGALGAILRVSGVGNHVANLIASTSIPAILIPIIMPSLLKLSQGSGTVALITSASILAPMMQGLGLSPIITALAVCSGGMLASFINDSFFWVVTKFSGMSVEVGTKAWTSTTAVCGLICSVLVVILSFFI</sequence>
<feature type="transmembrane region" description="Helical" evidence="1">
    <location>
        <begin position="179"/>
        <end position="198"/>
    </location>
</feature>
<feature type="transmembrane region" description="Helical" evidence="1">
    <location>
        <begin position="265"/>
        <end position="285"/>
    </location>
</feature>
<dbReference type="RefSeq" id="WP_002691463.1">
    <property type="nucleotide sequence ID" value="NZ_CM001797.1"/>
</dbReference>
<evidence type="ECO:0000313" key="2">
    <source>
        <dbReference type="EMBL" id="EMB23825.1"/>
    </source>
</evidence>
<feature type="transmembrane region" description="Helical" evidence="1">
    <location>
        <begin position="329"/>
        <end position="351"/>
    </location>
</feature>
<dbReference type="AlphaFoldDB" id="A0A0F6MS84"/>
<dbReference type="NCBIfam" id="TIGR00791">
    <property type="entry name" value="gntP"/>
    <property type="match status" value="1"/>
</dbReference>
<dbReference type="InterPro" id="IPR003474">
    <property type="entry name" value="Glcn_transporter"/>
</dbReference>
<proteinExistence type="predicted"/>
<feature type="transmembrane region" description="Helical" evidence="1">
    <location>
        <begin position="58"/>
        <end position="80"/>
    </location>
</feature>
<evidence type="ECO:0000256" key="1">
    <source>
        <dbReference type="SAM" id="Phobius"/>
    </source>
</evidence>
<protein>
    <submittedName>
        <fullName evidence="2">Gluconate:H+ symporter (GntP) family transporter</fullName>
    </submittedName>
</protein>